<proteinExistence type="predicted"/>
<organism evidence="2 3">
    <name type="scientific">Allocoleopsis franciscana PCC 7113</name>
    <dbReference type="NCBI Taxonomy" id="1173027"/>
    <lineage>
        <taxon>Bacteria</taxon>
        <taxon>Bacillati</taxon>
        <taxon>Cyanobacteriota</taxon>
        <taxon>Cyanophyceae</taxon>
        <taxon>Coleofasciculales</taxon>
        <taxon>Coleofasciculaceae</taxon>
        <taxon>Allocoleopsis</taxon>
        <taxon>Allocoleopsis franciscana</taxon>
    </lineage>
</organism>
<evidence type="ECO:0000313" key="3">
    <source>
        <dbReference type="Proteomes" id="UP000010471"/>
    </source>
</evidence>
<evidence type="ECO:0000313" key="2">
    <source>
        <dbReference type="EMBL" id="AFZ20957.1"/>
    </source>
</evidence>
<protein>
    <recommendedName>
        <fullName evidence="4">DUF3352 domain-containing protein</fullName>
    </recommendedName>
</protein>
<feature type="compositionally biased region" description="Low complexity" evidence="1">
    <location>
        <begin position="591"/>
        <end position="606"/>
    </location>
</feature>
<dbReference type="RefSeq" id="WP_015185090.1">
    <property type="nucleotide sequence ID" value="NC_019738.1"/>
</dbReference>
<dbReference type="OrthoDB" id="451203at2"/>
<evidence type="ECO:0000256" key="1">
    <source>
        <dbReference type="SAM" id="MobiDB-lite"/>
    </source>
</evidence>
<dbReference type="eggNOG" id="COG3827">
    <property type="taxonomic scope" value="Bacteria"/>
</dbReference>
<dbReference type="Pfam" id="PF11832">
    <property type="entry name" value="DUF3352"/>
    <property type="match status" value="1"/>
</dbReference>
<dbReference type="Proteomes" id="UP000010471">
    <property type="component" value="Chromosome"/>
</dbReference>
<sequence length="679" mass="73007">MLKKHKQLLLLGLGAAVLLIGGGVTAYWLLVQRKPVLGDAPLGSQLIPQDALLTASISTDAAPWQQLQLYGTPETKAALNQQLTQLQNNLITANGYNYERDIQPGLSKTVMIAYLESRAPMPGASPGKAPLFGRSLLPDLIVLPMQSPTQAQQLLEKAKSQKATQFFERTYKGIPIRETHKSNAQNYSIALLGRFLVVTNNPKITERVIDTSKGGSSVAATPGYLEALPKVNSTKPFAQLYLNMPVFSAVLAANSGRNLSPEKMAEAQQIQGVATTVTLESQGMRFQGISWLKPNSTQKYNVENTTPRLPRRLPADTLLMLAGGNLRQLWEDFAQGTESNPLLPITPENLNTAFKGFLGLDFENDLLPWMGDEFSLALIPASPESLTLPENQASPPLGAGVVLMLEARDRARAEATLKQLDQVMATRYGFQVEPTKLGNQPVVSWLSPYGGVSATHGWLEGSIVFLTLGAPIADSILPEPQVPLIQTPLFQQAVPTQPNPNNGQFFLDVDRTINSSNLNLQKILPPERKLLAKAIRAIGFTGAIRDKQSTRFDLFVQLKTAIIPSPTPIPENPSQIPGTPAAPQTRPSRPSVPQISPAPSISPSVQLKTAIIPSPTPIPENPSQIPGTPAAPQTRPSRPSVPQISPAPSISPSVSPTAQTPSISPSLPPTPEASPSQSP</sequence>
<feature type="compositionally biased region" description="Pro residues" evidence="1">
    <location>
        <begin position="666"/>
        <end position="679"/>
    </location>
</feature>
<evidence type="ECO:0008006" key="4">
    <source>
        <dbReference type="Google" id="ProtNLM"/>
    </source>
</evidence>
<reference evidence="2 3" key="1">
    <citation type="submission" date="2012-06" db="EMBL/GenBank/DDBJ databases">
        <title>Finished chromosome of genome of Microcoleus sp. PCC 7113.</title>
        <authorList>
            <consortium name="US DOE Joint Genome Institute"/>
            <person name="Gugger M."/>
            <person name="Coursin T."/>
            <person name="Rippka R."/>
            <person name="Tandeau De Marsac N."/>
            <person name="Huntemann M."/>
            <person name="Wei C.-L."/>
            <person name="Han J."/>
            <person name="Detter J.C."/>
            <person name="Han C."/>
            <person name="Tapia R."/>
            <person name="Chen A."/>
            <person name="Kyrpides N."/>
            <person name="Mavromatis K."/>
            <person name="Markowitz V."/>
            <person name="Szeto E."/>
            <person name="Ivanova N."/>
            <person name="Pagani I."/>
            <person name="Pati A."/>
            <person name="Goodwin L."/>
            <person name="Nordberg H.P."/>
            <person name="Cantor M.N."/>
            <person name="Hua S.X."/>
            <person name="Woyke T."/>
            <person name="Kerfeld C.A."/>
        </authorList>
    </citation>
    <scope>NUCLEOTIDE SEQUENCE [LARGE SCALE GENOMIC DNA]</scope>
    <source>
        <strain evidence="2 3">PCC 7113</strain>
    </source>
</reference>
<feature type="compositionally biased region" description="Low complexity" evidence="1">
    <location>
        <begin position="640"/>
        <end position="665"/>
    </location>
</feature>
<dbReference type="AlphaFoldDB" id="K9WN25"/>
<keyword evidence="3" id="KW-1185">Reference proteome</keyword>
<gene>
    <name evidence="2" type="ORF">Mic7113_5308</name>
</gene>
<dbReference type="InterPro" id="IPR021787">
    <property type="entry name" value="DUF3352"/>
</dbReference>
<dbReference type="STRING" id="1173027.Mic7113_5308"/>
<dbReference type="EMBL" id="CP003630">
    <property type="protein sequence ID" value="AFZ20957.1"/>
    <property type="molecule type" value="Genomic_DNA"/>
</dbReference>
<feature type="region of interest" description="Disordered" evidence="1">
    <location>
        <begin position="564"/>
        <end position="679"/>
    </location>
</feature>
<name>K9WN25_9CYAN</name>
<dbReference type="HOGENOM" id="CLU_029185_0_0_3"/>
<dbReference type="KEGG" id="mic:Mic7113_5308"/>
<accession>K9WN25</accession>